<evidence type="ECO:0000313" key="2">
    <source>
        <dbReference type="Proteomes" id="UP000318704"/>
    </source>
</evidence>
<reference evidence="1 2" key="1">
    <citation type="submission" date="2019-03" db="EMBL/GenBank/DDBJ databases">
        <title>Deep-cultivation of Planctomycetes and their phenomic and genomic characterization uncovers novel biology.</title>
        <authorList>
            <person name="Wiegand S."/>
            <person name="Jogler M."/>
            <person name="Boedeker C."/>
            <person name="Pinto D."/>
            <person name="Vollmers J."/>
            <person name="Rivas-Marin E."/>
            <person name="Kohn T."/>
            <person name="Peeters S.H."/>
            <person name="Heuer A."/>
            <person name="Rast P."/>
            <person name="Oberbeckmann S."/>
            <person name="Bunk B."/>
            <person name="Jeske O."/>
            <person name="Meyerdierks A."/>
            <person name="Storesund J.E."/>
            <person name="Kallscheuer N."/>
            <person name="Luecker S."/>
            <person name="Lage O.M."/>
            <person name="Pohl T."/>
            <person name="Merkel B.J."/>
            <person name="Hornburger P."/>
            <person name="Mueller R.-W."/>
            <person name="Bruemmer F."/>
            <person name="Labrenz M."/>
            <person name="Spormann A.M."/>
            <person name="Op den Camp H."/>
            <person name="Overmann J."/>
            <person name="Amann R."/>
            <person name="Jetten M.S.M."/>
            <person name="Mascher T."/>
            <person name="Medema M.H."/>
            <person name="Devos D.P."/>
            <person name="Kaster A.-K."/>
            <person name="Ovreas L."/>
            <person name="Rohde M."/>
            <person name="Galperin M.Y."/>
            <person name="Jogler C."/>
        </authorList>
    </citation>
    <scope>NUCLEOTIDE SEQUENCE [LARGE SCALE GENOMIC DNA]</scope>
    <source>
        <strain evidence="1 2">V144</strain>
    </source>
</reference>
<accession>A0A517VTD1</accession>
<proteinExistence type="predicted"/>
<dbReference type="RefSeq" id="WP_144984094.1">
    <property type="nucleotide sequence ID" value="NZ_CP037920.1"/>
</dbReference>
<name>A0A517VTD1_9PLAN</name>
<dbReference type="Proteomes" id="UP000318704">
    <property type="component" value="Chromosome"/>
</dbReference>
<dbReference type="AlphaFoldDB" id="A0A517VTD1"/>
<organism evidence="1 2">
    <name type="scientific">Gimesia aquarii</name>
    <dbReference type="NCBI Taxonomy" id="2527964"/>
    <lineage>
        <taxon>Bacteria</taxon>
        <taxon>Pseudomonadati</taxon>
        <taxon>Planctomycetota</taxon>
        <taxon>Planctomycetia</taxon>
        <taxon>Planctomycetales</taxon>
        <taxon>Planctomycetaceae</taxon>
        <taxon>Gimesia</taxon>
    </lineage>
</organism>
<dbReference type="EMBL" id="CP037920">
    <property type="protein sequence ID" value="QDT96266.1"/>
    <property type="molecule type" value="Genomic_DNA"/>
</dbReference>
<sequence length="280" mass="31688">MTTEKPLDKKILEWLEQQGYPLEMRVAKAFIDAGVSISLSVYYRDPENDTPREIDIVAGCQDGEFADYFMFSVEFAIECKKSSSPWVLFVKPGRSFGSVFRNGWVCSKIGSTVKERLKYRNLSDNKLHNWSGNWAYGVTEALRKGSPKTGDIPYKALMSCVKASHGLARLTEQKVWSSRYADKVLFGSMTQPVIILDGKLFEASLNESGDLEIIETEEGIINFKYPFLNRADEYVSVRIVTLPALPRFISAAKETVEQLTDEVDAQQQAYKEHLIVEQKA</sequence>
<gene>
    <name evidence="1" type="ORF">V144x_17200</name>
</gene>
<dbReference type="KEGG" id="gaw:V144x_17200"/>
<protein>
    <submittedName>
        <fullName evidence="1">Uncharacterized protein</fullName>
    </submittedName>
</protein>
<evidence type="ECO:0000313" key="1">
    <source>
        <dbReference type="EMBL" id="QDT96266.1"/>
    </source>
</evidence>